<dbReference type="AlphaFoldDB" id="A0AAD5LK09"/>
<protein>
    <submittedName>
        <fullName evidence="2">Uncharacterized protein</fullName>
    </submittedName>
</protein>
<evidence type="ECO:0000256" key="1">
    <source>
        <dbReference type="SAM" id="MobiDB-lite"/>
    </source>
</evidence>
<sequence length="165" mass="18387">MDTFLNCYIALASHVRRTVPISSSAYIIAATTPKGNDEKPKGSDGKKGQRKRWVFSLAQQTKREKKLTNGNSEKSNIAMKKQRTRATSSMTSRSISYELVSPSGCSFRGLVGTHARTSSELLYYFIGETRVRHQQLRSNGAALYIYGGTIGPEYCMRSLCCCVQR</sequence>
<name>A0AAD5LK09_9CRUS</name>
<proteinExistence type="predicted"/>
<keyword evidence="3" id="KW-1185">Reference proteome</keyword>
<comment type="caution">
    <text evidence="2">The sequence shown here is derived from an EMBL/GenBank/DDBJ whole genome shotgun (WGS) entry which is preliminary data.</text>
</comment>
<feature type="region of interest" description="Disordered" evidence="1">
    <location>
        <begin position="64"/>
        <end position="88"/>
    </location>
</feature>
<dbReference type="EMBL" id="WJBH02000001">
    <property type="protein sequence ID" value="KAI9564145.1"/>
    <property type="molecule type" value="Genomic_DNA"/>
</dbReference>
<gene>
    <name evidence="2" type="ORF">GHT06_007883</name>
</gene>
<reference evidence="2 3" key="1">
    <citation type="submission" date="2022-05" db="EMBL/GenBank/DDBJ databases">
        <title>A multi-omics perspective on studying reproductive biology in Daphnia sinensis.</title>
        <authorList>
            <person name="Jia J."/>
        </authorList>
    </citation>
    <scope>NUCLEOTIDE SEQUENCE [LARGE SCALE GENOMIC DNA]</scope>
    <source>
        <strain evidence="2 3">WSL</strain>
    </source>
</reference>
<evidence type="ECO:0000313" key="3">
    <source>
        <dbReference type="Proteomes" id="UP000820818"/>
    </source>
</evidence>
<organism evidence="2 3">
    <name type="scientific">Daphnia sinensis</name>
    <dbReference type="NCBI Taxonomy" id="1820382"/>
    <lineage>
        <taxon>Eukaryota</taxon>
        <taxon>Metazoa</taxon>
        <taxon>Ecdysozoa</taxon>
        <taxon>Arthropoda</taxon>
        <taxon>Crustacea</taxon>
        <taxon>Branchiopoda</taxon>
        <taxon>Diplostraca</taxon>
        <taxon>Cladocera</taxon>
        <taxon>Anomopoda</taxon>
        <taxon>Daphniidae</taxon>
        <taxon>Daphnia</taxon>
        <taxon>Daphnia similis group</taxon>
    </lineage>
</organism>
<dbReference type="Proteomes" id="UP000820818">
    <property type="component" value="Linkage Group LG1"/>
</dbReference>
<evidence type="ECO:0000313" key="2">
    <source>
        <dbReference type="EMBL" id="KAI9564145.1"/>
    </source>
</evidence>
<accession>A0AAD5LK09</accession>